<feature type="compositionally biased region" description="Basic residues" evidence="7">
    <location>
        <begin position="273"/>
        <end position="282"/>
    </location>
</feature>
<dbReference type="PROSITE" id="PS01359">
    <property type="entry name" value="ZF_PHD_1"/>
    <property type="match status" value="1"/>
</dbReference>
<protein>
    <submittedName>
        <fullName evidence="10">Piso0_003141 protein</fullName>
    </submittedName>
</protein>
<accession>G8YHA7</accession>
<feature type="compositionally biased region" description="Acidic residues" evidence="7">
    <location>
        <begin position="258"/>
        <end position="268"/>
    </location>
</feature>
<reference evidence="10" key="1">
    <citation type="submission" date="2011-10" db="EMBL/GenBank/DDBJ databases">
        <authorList>
            <person name="Genoscope - CEA"/>
        </authorList>
    </citation>
    <scope>NUCLEOTIDE SEQUENCE</scope>
</reference>
<dbReference type="AlphaFoldDB" id="G8YHA7"/>
<feature type="region of interest" description="Disordered" evidence="7">
    <location>
        <begin position="258"/>
        <end position="282"/>
    </location>
</feature>
<dbReference type="PANTHER" id="PTHR46174">
    <property type="entry name" value="CXXC-TYPE ZINC FINGER PROTEIN 1"/>
    <property type="match status" value="1"/>
</dbReference>
<dbReference type="InParanoid" id="G8YHA7"/>
<dbReference type="InterPro" id="IPR037869">
    <property type="entry name" value="Spp1/CFP1"/>
</dbReference>
<evidence type="ECO:0000259" key="8">
    <source>
        <dbReference type="PROSITE" id="PS50016"/>
    </source>
</evidence>
<dbReference type="Gene3D" id="3.30.40.10">
    <property type="entry name" value="Zinc/RING finger domain, C3HC4 (zinc finger)"/>
    <property type="match status" value="1"/>
</dbReference>
<proteinExistence type="predicted"/>
<comment type="subcellular location">
    <subcellularLocation>
        <location evidence="1">Nucleus</location>
    </subcellularLocation>
</comment>
<dbReference type="STRING" id="559304.G8YHA7"/>
<dbReference type="GO" id="GO:0045893">
    <property type="term" value="P:positive regulation of DNA-templated transcription"/>
    <property type="evidence" value="ECO:0007669"/>
    <property type="project" value="TreeGrafter"/>
</dbReference>
<dbReference type="Pfam" id="PF00628">
    <property type="entry name" value="PHD"/>
    <property type="match status" value="1"/>
</dbReference>
<keyword evidence="5" id="KW-0539">Nucleus</keyword>
<dbReference type="PANTHER" id="PTHR46174:SF1">
    <property type="entry name" value="CXXC-TYPE ZINC FINGER PROTEIN 1"/>
    <property type="match status" value="1"/>
</dbReference>
<dbReference type="PROSITE" id="PS50016">
    <property type="entry name" value="ZF_PHD_2"/>
    <property type="match status" value="1"/>
</dbReference>
<dbReference type="Proteomes" id="UP000005222">
    <property type="component" value="Chromosome G"/>
</dbReference>
<dbReference type="SUPFAM" id="SSF57903">
    <property type="entry name" value="FYVE/PHD zinc finger"/>
    <property type="match status" value="1"/>
</dbReference>
<dbReference type="EMBL" id="FO082053">
    <property type="protein sequence ID" value="CCE80044.1"/>
    <property type="molecule type" value="Genomic_DNA"/>
</dbReference>
<evidence type="ECO:0000256" key="5">
    <source>
        <dbReference type="ARBA" id="ARBA00023242"/>
    </source>
</evidence>
<evidence type="ECO:0000256" key="1">
    <source>
        <dbReference type="ARBA" id="ARBA00004123"/>
    </source>
</evidence>
<organism evidence="10 11">
    <name type="scientific">Pichia sorbitophila (strain ATCC MYA-4447 / BCRC 22081 / CBS 7064 / NBRC 10061 / NRRL Y-12695)</name>
    <name type="common">Hybrid yeast</name>
    <dbReference type="NCBI Taxonomy" id="559304"/>
    <lineage>
        <taxon>Eukaryota</taxon>
        <taxon>Fungi</taxon>
        <taxon>Dikarya</taxon>
        <taxon>Ascomycota</taxon>
        <taxon>Saccharomycotina</taxon>
        <taxon>Pichiomycetes</taxon>
        <taxon>Debaryomycetaceae</taxon>
        <taxon>Millerozyma</taxon>
    </lineage>
</organism>
<dbReference type="OrthoDB" id="436852at2759"/>
<feature type="domain" description="PHD-type" evidence="8">
    <location>
        <begin position="55"/>
        <end position="105"/>
    </location>
</feature>
<dbReference type="Proteomes" id="UP000005222">
    <property type="component" value="Chromosome H"/>
</dbReference>
<keyword evidence="2" id="KW-0479">Metal-binding</keyword>
<keyword evidence="4" id="KW-0862">Zinc</keyword>
<name>G8YHA7_PICSO</name>
<dbReference type="InterPro" id="IPR011011">
    <property type="entry name" value="Znf_FYVE_PHD"/>
</dbReference>
<dbReference type="InterPro" id="IPR013083">
    <property type="entry name" value="Znf_RING/FYVE/PHD"/>
</dbReference>
<evidence type="ECO:0000313" key="11">
    <source>
        <dbReference type="Proteomes" id="UP000005222"/>
    </source>
</evidence>
<feature type="region of interest" description="Disordered" evidence="7">
    <location>
        <begin position="1"/>
        <end position="21"/>
    </location>
</feature>
<evidence type="ECO:0000256" key="3">
    <source>
        <dbReference type="ARBA" id="ARBA00022771"/>
    </source>
</evidence>
<gene>
    <name evidence="10" type="primary">Piso0_003141</name>
    <name evidence="9" type="ORF">GNLVRS01_PISO0G05792g</name>
    <name evidence="10" type="ORF">GNLVRS01_PISO0H05793g</name>
</gene>
<dbReference type="eggNOG" id="KOG1632">
    <property type="taxonomic scope" value="Eukaryota"/>
</dbReference>
<dbReference type="InterPro" id="IPR019787">
    <property type="entry name" value="Znf_PHD-finger"/>
</dbReference>
<dbReference type="InterPro" id="IPR001965">
    <property type="entry name" value="Znf_PHD"/>
</dbReference>
<keyword evidence="3 6" id="KW-0863">Zinc-finger</keyword>
<evidence type="ECO:0000256" key="4">
    <source>
        <dbReference type="ARBA" id="ARBA00022833"/>
    </source>
</evidence>
<dbReference type="GO" id="GO:0008270">
    <property type="term" value="F:zinc ion binding"/>
    <property type="evidence" value="ECO:0007669"/>
    <property type="project" value="UniProtKB-KW"/>
</dbReference>
<dbReference type="GO" id="GO:0048188">
    <property type="term" value="C:Set1C/COMPASS complex"/>
    <property type="evidence" value="ECO:0007669"/>
    <property type="project" value="InterPro"/>
</dbReference>
<evidence type="ECO:0000256" key="2">
    <source>
        <dbReference type="ARBA" id="ARBA00022723"/>
    </source>
</evidence>
<keyword evidence="11" id="KW-1185">Reference proteome</keyword>
<reference evidence="11" key="2">
    <citation type="journal article" date="2012" name="G3 (Bethesda)">
        <title>Pichia sorbitophila, an interspecies yeast hybrid reveals early steps of genome resolution following polyploidization.</title>
        <authorList>
            <person name="Leh Louis V."/>
            <person name="Despons L."/>
            <person name="Friedrich A."/>
            <person name="Martin T."/>
            <person name="Durrens P."/>
            <person name="Casaregola S."/>
            <person name="Neuveglise C."/>
            <person name="Fairhead C."/>
            <person name="Marck C."/>
            <person name="Cruz J.A."/>
            <person name="Straub M.L."/>
            <person name="Kugler V."/>
            <person name="Sacerdot C."/>
            <person name="Uzunov Z."/>
            <person name="Thierry A."/>
            <person name="Weiss S."/>
            <person name="Bleykasten C."/>
            <person name="De Montigny J."/>
            <person name="Jacques N."/>
            <person name="Jung P."/>
            <person name="Lemaire M."/>
            <person name="Mallet S."/>
            <person name="Morel G."/>
            <person name="Richard G.F."/>
            <person name="Sarkar A."/>
            <person name="Savel G."/>
            <person name="Schacherer J."/>
            <person name="Seret M.L."/>
            <person name="Talla E."/>
            <person name="Samson G."/>
            <person name="Jubin C."/>
            <person name="Poulain J."/>
            <person name="Vacherie B."/>
            <person name="Barbe V."/>
            <person name="Pelletier E."/>
            <person name="Sherman D.J."/>
            <person name="Westhof E."/>
            <person name="Weissenbach J."/>
            <person name="Baret P.V."/>
            <person name="Wincker P."/>
            <person name="Gaillardin C."/>
            <person name="Dujon B."/>
            <person name="Souciet J.L."/>
        </authorList>
    </citation>
    <scope>NUCLEOTIDE SEQUENCE [LARGE SCALE GENOMIC DNA]</scope>
    <source>
        <strain evidence="11">ATCC MYA-4447 / BCRC 22081 / CBS 7064 / NBRC 10061 / NRRL Y-12695</strain>
    </source>
</reference>
<evidence type="ECO:0000313" key="10">
    <source>
        <dbReference type="EMBL" id="CCE80809.1"/>
    </source>
</evidence>
<dbReference type="InterPro" id="IPR019786">
    <property type="entry name" value="Zinc_finger_PHD-type_CS"/>
</dbReference>
<dbReference type="EMBL" id="FO082052">
    <property type="protein sequence ID" value="CCE80809.1"/>
    <property type="molecule type" value="Genomic_DNA"/>
</dbReference>
<evidence type="ECO:0000313" key="9">
    <source>
        <dbReference type="EMBL" id="CCE80044.1"/>
    </source>
</evidence>
<dbReference type="HOGENOM" id="CLU_045707_0_0_1"/>
<dbReference type="OMA" id="NDSAPMD"/>
<evidence type="ECO:0000256" key="7">
    <source>
        <dbReference type="SAM" id="MobiDB-lite"/>
    </source>
</evidence>
<sequence length="400" mass="46664">MKSDKDGKSSEDGLFRHEDKEASFVSDRGVETEEEIAKQYKKFTSAPKFNLNSEEVFCICRKPDYGEMMVLCDGCDEWFHFGCMKLNEKHAKLIARFYCKFCEWKGINRTKWKRKCRLPNCWQPCASEQKSKYCSKEHAIQFMTNILLKGENDPSSISASHVKSVLGYVSNFDDSFSKLKTMGLEFPEIQSTIDVKNNGFDPSNLPSEIQHSINILNKRLDYIQKSLALCETKSEHLLKYKEKVKLISDKITQSIAEDNEDSTNDSTEEATNRKGRSKGSNKSKKFKKVDLCLYNRHIASEFEDKDQENGNSSPLGDDEVNEIVKYYTKMKDDESFDMWFENTICLQDKRKCARHNGWWNLIYDENARRHHELLSVSKRLEDERLIILKDYNIKIYETMS</sequence>
<dbReference type="SMART" id="SM00249">
    <property type="entry name" value="PHD"/>
    <property type="match status" value="1"/>
</dbReference>
<evidence type="ECO:0000256" key="6">
    <source>
        <dbReference type="PROSITE-ProRule" id="PRU00146"/>
    </source>
</evidence>